<keyword evidence="3" id="KW-0378">Hydrolase</keyword>
<dbReference type="SUPFAM" id="SSF102215">
    <property type="entry name" value="Creatininase"/>
    <property type="match status" value="1"/>
</dbReference>
<comment type="similarity">
    <text evidence="5">Belongs to the creatininase superfamily.</text>
</comment>
<dbReference type="RefSeq" id="WP_085772780.1">
    <property type="nucleotide sequence ID" value="NZ_AP027149.1"/>
</dbReference>
<keyword evidence="4" id="KW-0862">Zinc</keyword>
<sequence length="265" mass="28632">MPSPFWSELKTTDFAALDWTRTIVVLPFAAIEQHGPHLPLGVDAMIMEGMIARIAPLLPAAPRVLFLPLQSVGVSTEHRDFAGSLSLTPEIALAMLIELLEGPIASGARKLLILNSHGGNSPLVTQAALELRARHGVLAVTCSFARFGCPPGLFPVDELRHGIHGGAVETSLMLHFRPDLVDMDRAENFPVATRDLARDFKWLSADRPAGFGWMAQDLSPAGAMGDATAASAEKGEEIAAQWARAFVELIREADLFDLARLASRR</sequence>
<proteinExistence type="inferred from homology"/>
<organism evidence="6 7">
    <name type="scientific">Methylocystis bryophila</name>
    <dbReference type="NCBI Taxonomy" id="655015"/>
    <lineage>
        <taxon>Bacteria</taxon>
        <taxon>Pseudomonadati</taxon>
        <taxon>Pseudomonadota</taxon>
        <taxon>Alphaproteobacteria</taxon>
        <taxon>Hyphomicrobiales</taxon>
        <taxon>Methylocystaceae</taxon>
        <taxon>Methylocystis</taxon>
    </lineage>
</organism>
<evidence type="ECO:0000256" key="3">
    <source>
        <dbReference type="ARBA" id="ARBA00022801"/>
    </source>
</evidence>
<dbReference type="STRING" id="655015.B1812_17845"/>
<dbReference type="KEGG" id="mbry:B1812_17845"/>
<reference evidence="6 7" key="1">
    <citation type="submission" date="2017-02" db="EMBL/GenBank/DDBJ databases">
        <authorList>
            <person name="Peterson S.W."/>
        </authorList>
    </citation>
    <scope>NUCLEOTIDE SEQUENCE [LARGE SCALE GENOMIC DNA]</scope>
    <source>
        <strain evidence="6 7">S285</strain>
    </source>
</reference>
<dbReference type="EMBL" id="CP019948">
    <property type="protein sequence ID" value="ARN82648.1"/>
    <property type="molecule type" value="Genomic_DNA"/>
</dbReference>
<evidence type="ECO:0000256" key="4">
    <source>
        <dbReference type="ARBA" id="ARBA00022833"/>
    </source>
</evidence>
<gene>
    <name evidence="6" type="ORF">B1812_17845</name>
</gene>
<evidence type="ECO:0000313" key="6">
    <source>
        <dbReference type="EMBL" id="ARN82648.1"/>
    </source>
</evidence>
<dbReference type="PANTHER" id="PTHR35005">
    <property type="entry name" value="3-DEHYDRO-SCYLLO-INOSOSE HYDROLASE"/>
    <property type="match status" value="1"/>
</dbReference>
<dbReference type="GO" id="GO:0016811">
    <property type="term" value="F:hydrolase activity, acting on carbon-nitrogen (but not peptide) bonds, in linear amides"/>
    <property type="evidence" value="ECO:0007669"/>
    <property type="project" value="TreeGrafter"/>
</dbReference>
<dbReference type="Pfam" id="PF02633">
    <property type="entry name" value="Creatininase"/>
    <property type="match status" value="1"/>
</dbReference>
<evidence type="ECO:0000313" key="7">
    <source>
        <dbReference type="Proteomes" id="UP000193978"/>
    </source>
</evidence>
<dbReference type="InterPro" id="IPR024087">
    <property type="entry name" value="Creatininase-like_sf"/>
</dbReference>
<evidence type="ECO:0000256" key="1">
    <source>
        <dbReference type="ARBA" id="ARBA00001947"/>
    </source>
</evidence>
<accession>A0A1W6MYJ4</accession>
<evidence type="ECO:0000256" key="2">
    <source>
        <dbReference type="ARBA" id="ARBA00022723"/>
    </source>
</evidence>
<evidence type="ECO:0000256" key="5">
    <source>
        <dbReference type="ARBA" id="ARBA00024029"/>
    </source>
</evidence>
<dbReference type="OrthoDB" id="9801445at2"/>
<protein>
    <submittedName>
        <fullName evidence="6">Creatininase</fullName>
    </submittedName>
</protein>
<dbReference type="PANTHER" id="PTHR35005:SF1">
    <property type="entry name" value="2-AMINO-5-FORMYLAMINO-6-RIBOSYLAMINOPYRIMIDIN-4(3H)-ONE 5'-MONOPHOSPHATE DEFORMYLASE"/>
    <property type="match status" value="1"/>
</dbReference>
<dbReference type="Gene3D" id="3.40.50.10310">
    <property type="entry name" value="Creatininase"/>
    <property type="match status" value="1"/>
</dbReference>
<dbReference type="Proteomes" id="UP000193978">
    <property type="component" value="Chromosome"/>
</dbReference>
<comment type="cofactor">
    <cofactor evidence="1">
        <name>Zn(2+)</name>
        <dbReference type="ChEBI" id="CHEBI:29105"/>
    </cofactor>
</comment>
<dbReference type="GO" id="GO:0009231">
    <property type="term" value="P:riboflavin biosynthetic process"/>
    <property type="evidence" value="ECO:0007669"/>
    <property type="project" value="TreeGrafter"/>
</dbReference>
<name>A0A1W6MYJ4_9HYPH</name>
<dbReference type="AlphaFoldDB" id="A0A1W6MYJ4"/>
<dbReference type="InterPro" id="IPR003785">
    <property type="entry name" value="Creatininase/forma_Hydrolase"/>
</dbReference>
<dbReference type="GO" id="GO:0046872">
    <property type="term" value="F:metal ion binding"/>
    <property type="evidence" value="ECO:0007669"/>
    <property type="project" value="UniProtKB-KW"/>
</dbReference>
<keyword evidence="2" id="KW-0479">Metal-binding</keyword>
<keyword evidence="7" id="KW-1185">Reference proteome</keyword>